<protein>
    <submittedName>
        <fullName evidence="3">Uncharacterized protein</fullName>
    </submittedName>
</protein>
<dbReference type="SUPFAM" id="SSF52540">
    <property type="entry name" value="P-loop containing nucleoside triphosphate hydrolases"/>
    <property type="match status" value="1"/>
</dbReference>
<organism evidence="3 4">
    <name type="scientific">Caerostris extrusa</name>
    <name type="common">Bark spider</name>
    <name type="synonym">Caerostris bankana</name>
    <dbReference type="NCBI Taxonomy" id="172846"/>
    <lineage>
        <taxon>Eukaryota</taxon>
        <taxon>Metazoa</taxon>
        <taxon>Ecdysozoa</taxon>
        <taxon>Arthropoda</taxon>
        <taxon>Chelicerata</taxon>
        <taxon>Arachnida</taxon>
        <taxon>Araneae</taxon>
        <taxon>Araneomorphae</taxon>
        <taxon>Entelegynae</taxon>
        <taxon>Araneoidea</taxon>
        <taxon>Araneidae</taxon>
        <taxon>Caerostris</taxon>
    </lineage>
</organism>
<name>A0AAV4X0Y8_CAEEX</name>
<dbReference type="Gene3D" id="3.40.50.300">
    <property type="entry name" value="P-loop containing nucleotide triphosphate hydrolases"/>
    <property type="match status" value="1"/>
</dbReference>
<evidence type="ECO:0000256" key="1">
    <source>
        <dbReference type="ARBA" id="ARBA00022741"/>
    </source>
</evidence>
<proteinExistence type="predicted"/>
<dbReference type="GO" id="GO:0003924">
    <property type="term" value="F:GTPase activity"/>
    <property type="evidence" value="ECO:0007669"/>
    <property type="project" value="InterPro"/>
</dbReference>
<dbReference type="Proteomes" id="UP001054945">
    <property type="component" value="Unassembled WGS sequence"/>
</dbReference>
<dbReference type="GO" id="GO:0001667">
    <property type="term" value="P:ameboidal-type cell migration"/>
    <property type="evidence" value="ECO:0007669"/>
    <property type="project" value="UniProtKB-ARBA"/>
</dbReference>
<dbReference type="AlphaFoldDB" id="A0AAV4X0Y8"/>
<evidence type="ECO:0000313" key="4">
    <source>
        <dbReference type="Proteomes" id="UP001054945"/>
    </source>
</evidence>
<dbReference type="GO" id="GO:0003006">
    <property type="term" value="P:developmental process involved in reproduction"/>
    <property type="evidence" value="ECO:0007669"/>
    <property type="project" value="UniProtKB-ARBA"/>
</dbReference>
<dbReference type="Pfam" id="PF00071">
    <property type="entry name" value="Ras"/>
    <property type="match status" value="1"/>
</dbReference>
<keyword evidence="1" id="KW-0547">Nucleotide-binding</keyword>
<sequence length="193" mass="21903">MTPEKEQLREILNTVYIFVVGDENTGKTCLIRAFTNVITKDAFLPSFDYVYTYTHWMMSGSLELRIVEMRSKKDLSLKEVRSLCRQLKHVFLFVSSVDKITSGYRLVRTWVASVMEAMGPFVPSALVCNKIDIRSHPFFSNRMHLLLDDIDVNIIRQLCGISSSFECSALTGETVDQVFIGAAMLANKIVPYG</sequence>
<dbReference type="GO" id="GO:0005525">
    <property type="term" value="F:GTP binding"/>
    <property type="evidence" value="ECO:0007669"/>
    <property type="project" value="UniProtKB-KW"/>
</dbReference>
<reference evidence="3 4" key="1">
    <citation type="submission" date="2021-06" db="EMBL/GenBank/DDBJ databases">
        <title>Caerostris extrusa draft genome.</title>
        <authorList>
            <person name="Kono N."/>
            <person name="Arakawa K."/>
        </authorList>
    </citation>
    <scope>NUCLEOTIDE SEQUENCE [LARGE SCALE GENOMIC DNA]</scope>
</reference>
<dbReference type="GO" id="GO:0035006">
    <property type="term" value="P:melanization defense response"/>
    <property type="evidence" value="ECO:0007669"/>
    <property type="project" value="UniProtKB-ARBA"/>
</dbReference>
<dbReference type="SMART" id="SM00174">
    <property type="entry name" value="RHO"/>
    <property type="match status" value="1"/>
</dbReference>
<dbReference type="GO" id="GO:0035099">
    <property type="term" value="P:hemocyte migration"/>
    <property type="evidence" value="ECO:0007669"/>
    <property type="project" value="UniProtKB-ARBA"/>
</dbReference>
<dbReference type="InterPro" id="IPR027417">
    <property type="entry name" value="P-loop_NTPase"/>
</dbReference>
<dbReference type="InterPro" id="IPR003578">
    <property type="entry name" value="Small_GTPase_Rho"/>
</dbReference>
<comment type="caution">
    <text evidence="3">The sequence shown here is derived from an EMBL/GenBank/DDBJ whole genome shotgun (WGS) entry which is preliminary data.</text>
</comment>
<evidence type="ECO:0000256" key="2">
    <source>
        <dbReference type="ARBA" id="ARBA00023134"/>
    </source>
</evidence>
<dbReference type="EMBL" id="BPLR01017028">
    <property type="protein sequence ID" value="GIY88193.1"/>
    <property type="molecule type" value="Genomic_DNA"/>
</dbReference>
<keyword evidence="4" id="KW-1185">Reference proteome</keyword>
<dbReference type="InterPro" id="IPR001806">
    <property type="entry name" value="Small_GTPase"/>
</dbReference>
<dbReference type="GO" id="GO:0007264">
    <property type="term" value="P:small GTPase-mediated signal transduction"/>
    <property type="evidence" value="ECO:0007669"/>
    <property type="project" value="InterPro"/>
</dbReference>
<dbReference type="GO" id="GO:0022412">
    <property type="term" value="P:cellular process involved in reproduction in multicellular organism"/>
    <property type="evidence" value="ECO:0007669"/>
    <property type="project" value="UniProtKB-ARBA"/>
</dbReference>
<gene>
    <name evidence="3" type="ORF">CEXT_189581</name>
</gene>
<dbReference type="PANTHER" id="PTHR24072">
    <property type="entry name" value="RHO FAMILY GTPASE"/>
    <property type="match status" value="1"/>
</dbReference>
<evidence type="ECO:0000313" key="3">
    <source>
        <dbReference type="EMBL" id="GIY88193.1"/>
    </source>
</evidence>
<accession>A0AAV4X0Y8</accession>
<keyword evidence="2" id="KW-0342">GTP-binding</keyword>
<dbReference type="PRINTS" id="PR00449">
    <property type="entry name" value="RASTRNSFRMNG"/>
</dbReference>